<evidence type="ECO:0000313" key="4">
    <source>
        <dbReference type="Proteomes" id="UP000636709"/>
    </source>
</evidence>
<organism evidence="3 4">
    <name type="scientific">Digitaria exilis</name>
    <dbReference type="NCBI Taxonomy" id="1010633"/>
    <lineage>
        <taxon>Eukaryota</taxon>
        <taxon>Viridiplantae</taxon>
        <taxon>Streptophyta</taxon>
        <taxon>Embryophyta</taxon>
        <taxon>Tracheophyta</taxon>
        <taxon>Spermatophyta</taxon>
        <taxon>Magnoliopsida</taxon>
        <taxon>Liliopsida</taxon>
        <taxon>Poales</taxon>
        <taxon>Poaceae</taxon>
        <taxon>PACMAD clade</taxon>
        <taxon>Panicoideae</taxon>
        <taxon>Panicodae</taxon>
        <taxon>Paniceae</taxon>
        <taxon>Anthephorinae</taxon>
        <taxon>Digitaria</taxon>
    </lineage>
</organism>
<accession>A0A835A354</accession>
<protein>
    <recommendedName>
        <fullName evidence="2">DUF1618 domain-containing protein</fullName>
    </recommendedName>
</protein>
<proteinExistence type="predicted"/>
<dbReference type="PANTHER" id="PTHR33074:SF79">
    <property type="entry name" value="EXPRESSED PROTEIN"/>
    <property type="match status" value="1"/>
</dbReference>
<dbReference type="SUPFAM" id="SSF101447">
    <property type="entry name" value="Formin homology 2 domain (FH2 domain)"/>
    <property type="match status" value="1"/>
</dbReference>
<dbReference type="AlphaFoldDB" id="A0A835A354"/>
<dbReference type="PANTHER" id="PTHR33074">
    <property type="entry name" value="EXPRESSED PROTEIN-RELATED"/>
    <property type="match status" value="1"/>
</dbReference>
<keyword evidence="4" id="KW-1185">Reference proteome</keyword>
<evidence type="ECO:0000256" key="1">
    <source>
        <dbReference type="SAM" id="MobiDB-lite"/>
    </source>
</evidence>
<comment type="caution">
    <text evidence="3">The sequence shown here is derived from an EMBL/GenBank/DDBJ whole genome shotgun (WGS) entry which is preliminary data.</text>
</comment>
<feature type="compositionally biased region" description="Pro residues" evidence="1">
    <location>
        <begin position="43"/>
        <end position="66"/>
    </location>
</feature>
<evidence type="ECO:0000259" key="2">
    <source>
        <dbReference type="Pfam" id="PF07762"/>
    </source>
</evidence>
<dbReference type="EMBL" id="JACEFO010002836">
    <property type="protein sequence ID" value="KAF8647772.1"/>
    <property type="molecule type" value="Genomic_DNA"/>
</dbReference>
<gene>
    <name evidence="3" type="ORF">HU200_065186</name>
</gene>
<feature type="domain" description="DUF1618" evidence="2">
    <location>
        <begin position="296"/>
        <end position="432"/>
    </location>
</feature>
<dbReference type="InterPro" id="IPR011676">
    <property type="entry name" value="DUF1618"/>
</dbReference>
<dbReference type="Proteomes" id="UP000636709">
    <property type="component" value="Unassembled WGS sequence"/>
</dbReference>
<dbReference type="Pfam" id="PF07762">
    <property type="entry name" value="DUF1618"/>
    <property type="match status" value="1"/>
</dbReference>
<sequence length="501" mass="56951">MDQDPRRRRERTSRRGNGHNGGRRKPSPSPTRCPGTELKKPSASPPPPPPPPPPPRTPGWMEPPLPAPAGDGSWLILDRFVHYSRRHRGVIEGDATNSSLAEDCAGRQVRVSLRIADPPAVSRLYLHWTDRPHTDLPFSMPIAIAAHRNSILFRMTVPFDDPMWWHDTPSFPIEHFVYSCCSSSPPSLTPLPPCFEGGDEDPDLDKLVRPHRRQRQRTMFNAEMGILCHDDNGYFTVAHLAYRSQKLELCLVHHQPSAGVPMDWSLKQLDIPLEMKIDLDSWRTDVVVPIGRSLCWVDYYQGMLLVDVLTTNSQSSPKQQQLHSIRLPSQLLKYRRLYNDAGDPDPFRHVCVTDSGIIKLVCVFVNRSPSDDGFKIITWTLVDIDKGSWIKDVDTTMGADEFFDLFDAAESCLPRVKPTFPVMSLVDPDVICFLLKEKDCNLTWMVEVNMRKKILLSSALYIAKKEEEAHPSQKDCKNGFYGHYFIPTKFSSYLSKDAITR</sequence>
<feature type="region of interest" description="Disordered" evidence="1">
    <location>
        <begin position="1"/>
        <end position="66"/>
    </location>
</feature>
<feature type="compositionally biased region" description="Basic residues" evidence="1">
    <location>
        <begin position="8"/>
        <end position="26"/>
    </location>
</feature>
<reference evidence="3" key="1">
    <citation type="submission" date="2020-07" db="EMBL/GenBank/DDBJ databases">
        <title>Genome sequence and genetic diversity analysis of an under-domesticated orphan crop, white fonio (Digitaria exilis).</title>
        <authorList>
            <person name="Bennetzen J.L."/>
            <person name="Chen S."/>
            <person name="Ma X."/>
            <person name="Wang X."/>
            <person name="Yssel A.E.J."/>
            <person name="Chaluvadi S.R."/>
            <person name="Johnson M."/>
            <person name="Gangashetty P."/>
            <person name="Hamidou F."/>
            <person name="Sanogo M.D."/>
            <person name="Zwaenepoel A."/>
            <person name="Wallace J."/>
            <person name="Van De Peer Y."/>
            <person name="Van Deynze A."/>
        </authorList>
    </citation>
    <scope>NUCLEOTIDE SEQUENCE</scope>
    <source>
        <tissue evidence="3">Leaves</tissue>
    </source>
</reference>
<dbReference type="OrthoDB" id="670618at2759"/>
<name>A0A835A354_9POAL</name>
<evidence type="ECO:0000313" key="3">
    <source>
        <dbReference type="EMBL" id="KAF8647772.1"/>
    </source>
</evidence>